<accession>A0A5Q2WH52</accession>
<evidence type="ECO:0000256" key="1">
    <source>
        <dbReference type="SAM" id="MobiDB-lite"/>
    </source>
</evidence>
<dbReference type="KEGG" id="vg:55624008"/>
<feature type="region of interest" description="Disordered" evidence="1">
    <location>
        <begin position="42"/>
        <end position="61"/>
    </location>
</feature>
<dbReference type="RefSeq" id="YP_009853325.1">
    <property type="nucleotide sequence ID" value="NC_048820.1"/>
</dbReference>
<evidence type="ECO:0000313" key="2">
    <source>
        <dbReference type="EMBL" id="QGH76224.1"/>
    </source>
</evidence>
<evidence type="ECO:0000313" key="3">
    <source>
        <dbReference type="Proteomes" id="UP000366686"/>
    </source>
</evidence>
<proteinExistence type="predicted"/>
<feature type="compositionally biased region" description="Basic and acidic residues" evidence="1">
    <location>
        <begin position="44"/>
        <end position="61"/>
    </location>
</feature>
<keyword evidence="3" id="KW-1185">Reference proteome</keyword>
<dbReference type="Proteomes" id="UP000366686">
    <property type="component" value="Segment"/>
</dbReference>
<protein>
    <submittedName>
        <fullName evidence="2">Uncharacterized protein</fullName>
    </submittedName>
</protein>
<dbReference type="GeneID" id="55624008"/>
<reference evidence="2 3" key="1">
    <citation type="submission" date="2019-09" db="EMBL/GenBank/DDBJ databases">
        <authorList>
            <person name="Pochiro S.J."/>
            <person name="McKenna C."/>
            <person name="Theoret J.R."/>
            <person name="Windsor E.J."/>
            <person name="Yoon E.J."/>
            <person name="Kimberley K.W."/>
            <person name="Sanchez A."/>
            <person name="Whitby O.G."/>
            <person name="Moriarty M."/>
            <person name="Stevens J."/>
            <person name="Johnson M.J."/>
            <person name="Robertson M.E."/>
            <person name="Harrington D.L."/>
            <person name="Klyczek K."/>
            <person name="Garlena R.A."/>
            <person name="Russell D.A."/>
            <person name="Pope W.H."/>
            <person name="Jacobs-Sera D."/>
            <person name="Hatfull G.F."/>
        </authorList>
    </citation>
    <scope>NUCLEOTIDE SEQUENCE [LARGE SCALE GENOMIC DNA]</scope>
</reference>
<gene>
    <name evidence="2" type="primary">82</name>
    <name evidence="2" type="ORF">SEA_JELLYBONES_82</name>
</gene>
<dbReference type="EMBL" id="MN444874">
    <property type="protein sequence ID" value="QGH76224.1"/>
    <property type="molecule type" value="Genomic_DNA"/>
</dbReference>
<name>A0A5Q2WH52_9CAUD</name>
<organism evidence="2 3">
    <name type="scientific">Gordonia phage Jellybones</name>
    <dbReference type="NCBI Taxonomy" id="2653716"/>
    <lineage>
        <taxon>Viruses</taxon>
        <taxon>Duplodnaviria</taxon>
        <taxon>Heunggongvirae</taxon>
        <taxon>Uroviricota</taxon>
        <taxon>Caudoviricetes</taxon>
        <taxon>Montyvirus</taxon>
        <taxon>Montyvirus jellybones</taxon>
    </lineage>
</organism>
<sequence length="61" mass="6945">MRITFEMEDDNDDEFRVELFSSRKDLSPDDLIGLGVSVMGNLRRTPDQGREGSCHCEDDHG</sequence>